<dbReference type="InterPro" id="IPR020846">
    <property type="entry name" value="MFS_dom"/>
</dbReference>
<feature type="transmembrane region" description="Helical" evidence="5">
    <location>
        <begin position="116"/>
        <end position="134"/>
    </location>
</feature>
<feature type="transmembrane region" description="Helical" evidence="5">
    <location>
        <begin position="289"/>
        <end position="307"/>
    </location>
</feature>
<name>A0ABP0IGX0_9DINO</name>
<keyword evidence="4 5" id="KW-0472">Membrane</keyword>
<dbReference type="EMBL" id="CAXAMN010002891">
    <property type="protein sequence ID" value="CAK9001850.1"/>
    <property type="molecule type" value="Genomic_DNA"/>
</dbReference>
<keyword evidence="2 5" id="KW-0812">Transmembrane</keyword>
<evidence type="ECO:0000256" key="1">
    <source>
        <dbReference type="ARBA" id="ARBA00004141"/>
    </source>
</evidence>
<evidence type="ECO:0000313" key="7">
    <source>
        <dbReference type="EMBL" id="CAK9001850.1"/>
    </source>
</evidence>
<keyword evidence="3 5" id="KW-1133">Transmembrane helix</keyword>
<feature type="transmembrane region" description="Helical" evidence="5">
    <location>
        <begin position="175"/>
        <end position="196"/>
    </location>
</feature>
<dbReference type="SUPFAM" id="SSF103473">
    <property type="entry name" value="MFS general substrate transporter"/>
    <property type="match status" value="1"/>
</dbReference>
<evidence type="ECO:0000256" key="5">
    <source>
        <dbReference type="SAM" id="Phobius"/>
    </source>
</evidence>
<comment type="caution">
    <text evidence="7">The sequence shown here is derived from an EMBL/GenBank/DDBJ whole genome shotgun (WGS) entry which is preliminary data.</text>
</comment>
<reference evidence="7 8" key="1">
    <citation type="submission" date="2024-02" db="EMBL/GenBank/DDBJ databases">
        <authorList>
            <person name="Chen Y."/>
            <person name="Shah S."/>
            <person name="Dougan E. K."/>
            <person name="Thang M."/>
            <person name="Chan C."/>
        </authorList>
    </citation>
    <scope>NUCLEOTIDE SEQUENCE [LARGE SCALE GENOMIC DNA]</scope>
</reference>
<organism evidence="7 8">
    <name type="scientific">Durusdinium trenchii</name>
    <dbReference type="NCBI Taxonomy" id="1381693"/>
    <lineage>
        <taxon>Eukaryota</taxon>
        <taxon>Sar</taxon>
        <taxon>Alveolata</taxon>
        <taxon>Dinophyceae</taxon>
        <taxon>Suessiales</taxon>
        <taxon>Symbiodiniaceae</taxon>
        <taxon>Durusdinium</taxon>
    </lineage>
</organism>
<evidence type="ECO:0000256" key="3">
    <source>
        <dbReference type="ARBA" id="ARBA00022989"/>
    </source>
</evidence>
<feature type="transmembrane region" description="Helical" evidence="5">
    <location>
        <begin position="87"/>
        <end position="107"/>
    </location>
</feature>
<dbReference type="PANTHER" id="PTHR23508">
    <property type="entry name" value="CARBOXYLIC ACID TRANSPORTER PROTEIN HOMOLOG"/>
    <property type="match status" value="1"/>
</dbReference>
<evidence type="ECO:0000256" key="2">
    <source>
        <dbReference type="ARBA" id="ARBA00022692"/>
    </source>
</evidence>
<dbReference type="InterPro" id="IPR011701">
    <property type="entry name" value="MFS"/>
</dbReference>
<protein>
    <recommendedName>
        <fullName evidence="6">Major facilitator superfamily (MFS) profile domain-containing protein</fullName>
    </recommendedName>
</protein>
<gene>
    <name evidence="7" type="ORF">CCMP2556_LOCUS6624</name>
</gene>
<feature type="domain" description="Major facilitator superfamily (MFS) profile" evidence="6">
    <location>
        <begin position="48"/>
        <end position="471"/>
    </location>
</feature>
<dbReference type="Proteomes" id="UP001642484">
    <property type="component" value="Unassembled WGS sequence"/>
</dbReference>
<evidence type="ECO:0000313" key="8">
    <source>
        <dbReference type="Proteomes" id="UP001642484"/>
    </source>
</evidence>
<evidence type="ECO:0000259" key="6">
    <source>
        <dbReference type="PROSITE" id="PS50850"/>
    </source>
</evidence>
<accession>A0ABP0IGX0</accession>
<keyword evidence="8" id="KW-1185">Reference proteome</keyword>
<feature type="transmembrane region" description="Helical" evidence="5">
    <location>
        <begin position="447"/>
        <end position="467"/>
    </location>
</feature>
<dbReference type="Pfam" id="PF07690">
    <property type="entry name" value="MFS_1"/>
    <property type="match status" value="1"/>
</dbReference>
<feature type="transmembrane region" description="Helical" evidence="5">
    <location>
        <begin position="327"/>
        <end position="345"/>
    </location>
</feature>
<dbReference type="InterPro" id="IPR036259">
    <property type="entry name" value="MFS_trans_sf"/>
</dbReference>
<feature type="transmembrane region" description="Helical" evidence="5">
    <location>
        <begin position="202"/>
        <end position="221"/>
    </location>
</feature>
<feature type="transmembrane region" description="Helical" evidence="5">
    <location>
        <begin position="379"/>
        <end position="396"/>
    </location>
</feature>
<sequence>MPGSSHIPPTSGTCDFPPAFCICCSFFGGICLAETLPWRRFSSLPSPFLTSQAVGNPGPSSGRGVLRPIRPDDLWHGGDFGLSDAEMSYAASFVGLAAVLACAVSCLSDKFGRARVLTWTLVPYTLATACTAISQGIVTFAFFQFLAQAFITAEGIISHVMVLEEMPADSRGWAIGALNTGSACGVGLALLLFGISNGAWRLMYALSILPLLGVGYVRRALPETRRWASLKDTSLSADTHDPGGLQLPAVNIGSPGGDFLGLHHEHEERSSSSPSKCHKQLEQVKQQHVAILATTFLGSLFPSSANFNVSKHIQVVHGFGATGYAKLSFIGGFLSLSAFALAGYFGDRYGRKKLGILGILLKTLVDVAFYSVAAGAESVSLIVILFCIRVALGMALDTNFQALSGEVFPTERRTSAQGILVLIGGLGGPLGLLFSTRLVPYVGTTAAAARLLACGQLICAVILCLWLPETRGRELEEINS</sequence>
<proteinExistence type="predicted"/>
<comment type="subcellular location">
    <subcellularLocation>
        <location evidence="1">Membrane</location>
        <topology evidence="1">Multi-pass membrane protein</topology>
    </subcellularLocation>
</comment>
<feature type="transmembrane region" description="Helical" evidence="5">
    <location>
        <begin position="416"/>
        <end position="435"/>
    </location>
</feature>
<dbReference type="PANTHER" id="PTHR23508:SF10">
    <property type="entry name" value="CARBOXYLIC ACID TRANSPORTER PROTEIN HOMOLOG"/>
    <property type="match status" value="1"/>
</dbReference>
<evidence type="ECO:0000256" key="4">
    <source>
        <dbReference type="ARBA" id="ARBA00023136"/>
    </source>
</evidence>
<dbReference type="PROSITE" id="PS50850">
    <property type="entry name" value="MFS"/>
    <property type="match status" value="1"/>
</dbReference>
<dbReference type="Gene3D" id="1.20.1250.20">
    <property type="entry name" value="MFS general substrate transporter like domains"/>
    <property type="match status" value="1"/>
</dbReference>